<proteinExistence type="predicted"/>
<reference evidence="1" key="1">
    <citation type="journal article" date="2016" name="Nat. Genet.">
        <title>A high-quality carrot genome assembly provides new insights into carotenoid accumulation and asterid genome evolution.</title>
        <authorList>
            <person name="Iorizzo M."/>
            <person name="Ellison S."/>
            <person name="Senalik D."/>
            <person name="Zeng P."/>
            <person name="Satapoomin P."/>
            <person name="Huang J."/>
            <person name="Bowman M."/>
            <person name="Iovene M."/>
            <person name="Sanseverino W."/>
            <person name="Cavagnaro P."/>
            <person name="Yildiz M."/>
            <person name="Macko-Podgorni A."/>
            <person name="Moranska E."/>
            <person name="Grzebelus E."/>
            <person name="Grzebelus D."/>
            <person name="Ashrafi H."/>
            <person name="Zheng Z."/>
            <person name="Cheng S."/>
            <person name="Spooner D."/>
            <person name="Van Deynze A."/>
            <person name="Simon P."/>
        </authorList>
    </citation>
    <scope>NUCLEOTIDE SEQUENCE</scope>
    <source>
        <tissue evidence="1">Leaf</tissue>
    </source>
</reference>
<accession>A0AAF0WJP3</accession>
<sequence length="347" mass="38451">MDRLSSYCQRLMKIQIYLASSETVRTVICVAHHNPFVLLQTAFSTGPRDGCISVCADTAQGPHSPSSTNQKLAPVERVFPVHSVSTIHDSGISNNENSNPNIISTPSTGRDDIHIFHMSSDFCDAQTILNLLPSANRGNAVRRTPTTGSVYYISVINAGECISEMLVFTLSAIVYGQPENITSVEDFELKAMNLYELTKEGFSRSIHILSHRGWEQVVDTGSCCRGTVLGGKDLIFSGTSTTMKQVIHCKVVSQHHASAVSYYRIKLCYILTARTKLPVSTPSDLQYNKPGSVGRASVFERLNESYLSDHDYQHITQSKYTPMTRENQNQDGMSMKVRKLTIRTACQ</sequence>
<evidence type="ECO:0000313" key="1">
    <source>
        <dbReference type="EMBL" id="WOG90339.1"/>
    </source>
</evidence>
<dbReference type="EMBL" id="CP093344">
    <property type="protein sequence ID" value="WOG90339.1"/>
    <property type="molecule type" value="Genomic_DNA"/>
</dbReference>
<protein>
    <submittedName>
        <fullName evidence="1">Uncharacterized protein</fullName>
    </submittedName>
</protein>
<organism evidence="1 2">
    <name type="scientific">Daucus carota subsp. sativus</name>
    <name type="common">Carrot</name>
    <dbReference type="NCBI Taxonomy" id="79200"/>
    <lineage>
        <taxon>Eukaryota</taxon>
        <taxon>Viridiplantae</taxon>
        <taxon>Streptophyta</taxon>
        <taxon>Embryophyta</taxon>
        <taxon>Tracheophyta</taxon>
        <taxon>Spermatophyta</taxon>
        <taxon>Magnoliopsida</taxon>
        <taxon>eudicotyledons</taxon>
        <taxon>Gunneridae</taxon>
        <taxon>Pentapetalae</taxon>
        <taxon>asterids</taxon>
        <taxon>campanulids</taxon>
        <taxon>Apiales</taxon>
        <taxon>Apiaceae</taxon>
        <taxon>Apioideae</taxon>
        <taxon>Scandiceae</taxon>
        <taxon>Daucinae</taxon>
        <taxon>Daucus</taxon>
        <taxon>Daucus sect. Daucus</taxon>
    </lineage>
</organism>
<gene>
    <name evidence="1" type="ORF">DCAR_0209582</name>
</gene>
<dbReference type="AlphaFoldDB" id="A0AAF0WJP3"/>
<reference evidence="1" key="2">
    <citation type="submission" date="2022-03" db="EMBL/GenBank/DDBJ databases">
        <title>Draft title - Genomic analysis of global carrot germplasm unveils the trajectory of domestication and the origin of high carotenoid orange carrot.</title>
        <authorList>
            <person name="Iorizzo M."/>
            <person name="Ellison S."/>
            <person name="Senalik D."/>
            <person name="Macko-Podgorni A."/>
            <person name="Grzebelus D."/>
            <person name="Bostan H."/>
            <person name="Rolling W."/>
            <person name="Curaba J."/>
            <person name="Simon P."/>
        </authorList>
    </citation>
    <scope>NUCLEOTIDE SEQUENCE</scope>
    <source>
        <tissue evidence="1">Leaf</tissue>
    </source>
</reference>
<name>A0AAF0WJP3_DAUCS</name>
<evidence type="ECO:0000313" key="2">
    <source>
        <dbReference type="Proteomes" id="UP000077755"/>
    </source>
</evidence>
<keyword evidence="2" id="KW-1185">Reference proteome</keyword>
<dbReference type="Proteomes" id="UP000077755">
    <property type="component" value="Chromosome 2"/>
</dbReference>